<dbReference type="EMBL" id="CP035758">
    <property type="protein sequence ID" value="QBD81147.1"/>
    <property type="molecule type" value="Genomic_DNA"/>
</dbReference>
<reference evidence="2 3" key="1">
    <citation type="submission" date="2019-01" db="EMBL/GenBank/DDBJ databases">
        <title>Ktedonosporobacter rubrisoli SCAWS-G2.</title>
        <authorList>
            <person name="Huang Y."/>
            <person name="Yan B."/>
        </authorList>
    </citation>
    <scope>NUCLEOTIDE SEQUENCE [LARGE SCALE GENOMIC DNA]</scope>
    <source>
        <strain evidence="2 3">SCAWS-G2</strain>
    </source>
</reference>
<dbReference type="KEGG" id="kbs:EPA93_36320"/>
<feature type="domain" description="Methyltransferase" evidence="1">
    <location>
        <begin position="136"/>
        <end position="251"/>
    </location>
</feature>
<evidence type="ECO:0000313" key="2">
    <source>
        <dbReference type="EMBL" id="QBD81147.1"/>
    </source>
</evidence>
<protein>
    <submittedName>
        <fullName evidence="2">Class I SAM-dependent methyltransferase</fullName>
    </submittedName>
</protein>
<dbReference type="SUPFAM" id="SSF53335">
    <property type="entry name" value="S-adenosyl-L-methionine-dependent methyltransferases"/>
    <property type="match status" value="1"/>
</dbReference>
<evidence type="ECO:0000313" key="3">
    <source>
        <dbReference type="Proteomes" id="UP000290365"/>
    </source>
</evidence>
<dbReference type="PANTHER" id="PTHR43861">
    <property type="entry name" value="TRANS-ACONITATE 2-METHYLTRANSFERASE-RELATED"/>
    <property type="match status" value="1"/>
</dbReference>
<dbReference type="Pfam" id="PF13847">
    <property type="entry name" value="Methyltransf_31"/>
    <property type="match status" value="1"/>
</dbReference>
<dbReference type="AlphaFoldDB" id="A0A4P6JZC0"/>
<keyword evidence="3" id="KW-1185">Reference proteome</keyword>
<name>A0A4P6JZC0_KTERU</name>
<keyword evidence="2" id="KW-0489">Methyltransferase</keyword>
<dbReference type="Proteomes" id="UP000290365">
    <property type="component" value="Chromosome"/>
</dbReference>
<dbReference type="GO" id="GO:0032259">
    <property type="term" value="P:methylation"/>
    <property type="evidence" value="ECO:0007669"/>
    <property type="project" value="UniProtKB-KW"/>
</dbReference>
<accession>A0A4P6JZC0</accession>
<dbReference type="CDD" id="cd02440">
    <property type="entry name" value="AdoMet_MTases"/>
    <property type="match status" value="1"/>
</dbReference>
<gene>
    <name evidence="2" type="ORF">EPA93_36320</name>
</gene>
<sequence length="371" mass="41080">MQRPARLADNKWKELKSLEISFHVFPPAEKSARPIELQSPQKPQEFPSPSSYQHAILAQKSKKCLIFRFQNSLFFWARNKRHLLSINQGEKKMHEQTPSTDNYVMGRAPAETRRLQAQSQLMNPATQRMIEQAGITAGMLVLDVGSGAGDVAMLLAERVGPRGSVLGIDIDPTVIETARARVEAAGYTNVSFLVGDIATLPLEAEFDAIVGRLVLVYQPSPTAIVRRLAHFLRPGGIIAFQEMDMVHSATAPAHPSNQLFERVVTWSVEAFRHAGLPIRMGLELYTVFTDAGLPAPHLSGEATFLVGTDWTAYDWTAETTRSLLPLILKFGVATAEEVQIETLAERLRAEALSQRLVVRGPDLIAAWTRIP</sequence>
<organism evidence="2 3">
    <name type="scientific">Ktedonosporobacter rubrisoli</name>
    <dbReference type="NCBI Taxonomy" id="2509675"/>
    <lineage>
        <taxon>Bacteria</taxon>
        <taxon>Bacillati</taxon>
        <taxon>Chloroflexota</taxon>
        <taxon>Ktedonobacteria</taxon>
        <taxon>Ktedonobacterales</taxon>
        <taxon>Ktedonosporobacteraceae</taxon>
        <taxon>Ktedonosporobacter</taxon>
    </lineage>
</organism>
<dbReference type="Gene3D" id="3.40.50.150">
    <property type="entry name" value="Vaccinia Virus protein VP39"/>
    <property type="match status" value="1"/>
</dbReference>
<keyword evidence="2" id="KW-0808">Transferase</keyword>
<dbReference type="OrthoDB" id="163232at2"/>
<dbReference type="InterPro" id="IPR025714">
    <property type="entry name" value="Methyltranfer_dom"/>
</dbReference>
<evidence type="ECO:0000259" key="1">
    <source>
        <dbReference type="Pfam" id="PF13847"/>
    </source>
</evidence>
<dbReference type="InterPro" id="IPR029063">
    <property type="entry name" value="SAM-dependent_MTases_sf"/>
</dbReference>
<proteinExistence type="predicted"/>
<dbReference type="GO" id="GO:0008168">
    <property type="term" value="F:methyltransferase activity"/>
    <property type="evidence" value="ECO:0007669"/>
    <property type="project" value="UniProtKB-KW"/>
</dbReference>